<feature type="transmembrane region" description="Helical" evidence="2">
    <location>
        <begin position="227"/>
        <end position="251"/>
    </location>
</feature>
<dbReference type="EMBL" id="ML211027">
    <property type="protein sequence ID" value="TFK91165.1"/>
    <property type="molecule type" value="Genomic_DNA"/>
</dbReference>
<feature type="compositionally biased region" description="Low complexity" evidence="1">
    <location>
        <begin position="311"/>
        <end position="323"/>
    </location>
</feature>
<name>A0A5C3PN89_9APHY</name>
<feature type="transmembrane region" description="Helical" evidence="2">
    <location>
        <begin position="20"/>
        <end position="39"/>
    </location>
</feature>
<dbReference type="AlphaFoldDB" id="A0A5C3PN89"/>
<feature type="transmembrane region" description="Helical" evidence="2">
    <location>
        <begin position="109"/>
        <end position="128"/>
    </location>
</feature>
<feature type="transmembrane region" description="Helical" evidence="2">
    <location>
        <begin position="185"/>
        <end position="206"/>
    </location>
</feature>
<feature type="compositionally biased region" description="Polar residues" evidence="1">
    <location>
        <begin position="291"/>
        <end position="303"/>
    </location>
</feature>
<accession>A0A5C3PN89</accession>
<keyword evidence="2" id="KW-0812">Transmembrane</keyword>
<sequence length="339" mass="38298">MSTPHYGPNEDENTINIERFFLAGDFVSGVGYGVQLVLWAKCAQYLWKQRKRSIKTRLLLCYISLLLTVQTITSIVQARTVQDMYIENRNYPGGPWVYFLETQSQPVDVLFDSTVFILTFLCDLLVLWRCWVIWTASGRAVAYIVTFFPFIVLVASFVMGTFWTLESTHPGLSMYSKKPLAFGTAYYALSFGINVILTALIVARLLAYRRMHLRFLPAEHVRHYLSLVTLFVESAALYSVFAIAFLISYALNKPINQVWLAFMGPSQQISTYLIIYRVADGTAWTERTMDTPSLPSMEFSTGPQHKHSRLTTSNFTTGSSTTGVDAATDADSGQLRGEK</sequence>
<feature type="region of interest" description="Disordered" evidence="1">
    <location>
        <begin position="291"/>
        <end position="339"/>
    </location>
</feature>
<reference evidence="3 4" key="1">
    <citation type="journal article" date="2019" name="Nat. Ecol. Evol.">
        <title>Megaphylogeny resolves global patterns of mushroom evolution.</title>
        <authorList>
            <person name="Varga T."/>
            <person name="Krizsan K."/>
            <person name="Foldi C."/>
            <person name="Dima B."/>
            <person name="Sanchez-Garcia M."/>
            <person name="Sanchez-Ramirez S."/>
            <person name="Szollosi G.J."/>
            <person name="Szarkandi J.G."/>
            <person name="Papp V."/>
            <person name="Albert L."/>
            <person name="Andreopoulos W."/>
            <person name="Angelini C."/>
            <person name="Antonin V."/>
            <person name="Barry K.W."/>
            <person name="Bougher N.L."/>
            <person name="Buchanan P."/>
            <person name="Buyck B."/>
            <person name="Bense V."/>
            <person name="Catcheside P."/>
            <person name="Chovatia M."/>
            <person name="Cooper J."/>
            <person name="Damon W."/>
            <person name="Desjardin D."/>
            <person name="Finy P."/>
            <person name="Geml J."/>
            <person name="Haridas S."/>
            <person name="Hughes K."/>
            <person name="Justo A."/>
            <person name="Karasinski D."/>
            <person name="Kautmanova I."/>
            <person name="Kiss B."/>
            <person name="Kocsube S."/>
            <person name="Kotiranta H."/>
            <person name="LaButti K.M."/>
            <person name="Lechner B.E."/>
            <person name="Liimatainen K."/>
            <person name="Lipzen A."/>
            <person name="Lukacs Z."/>
            <person name="Mihaltcheva S."/>
            <person name="Morgado L.N."/>
            <person name="Niskanen T."/>
            <person name="Noordeloos M.E."/>
            <person name="Ohm R.A."/>
            <person name="Ortiz-Santana B."/>
            <person name="Ovrebo C."/>
            <person name="Racz N."/>
            <person name="Riley R."/>
            <person name="Savchenko A."/>
            <person name="Shiryaev A."/>
            <person name="Soop K."/>
            <person name="Spirin V."/>
            <person name="Szebenyi C."/>
            <person name="Tomsovsky M."/>
            <person name="Tulloss R.E."/>
            <person name="Uehling J."/>
            <person name="Grigoriev I.V."/>
            <person name="Vagvolgyi C."/>
            <person name="Papp T."/>
            <person name="Martin F.M."/>
            <person name="Miettinen O."/>
            <person name="Hibbett D.S."/>
            <person name="Nagy L.G."/>
        </authorList>
    </citation>
    <scope>NUCLEOTIDE SEQUENCE [LARGE SCALE GENOMIC DNA]</scope>
    <source>
        <strain evidence="3 4">HHB13444</strain>
    </source>
</reference>
<evidence type="ECO:0000256" key="2">
    <source>
        <dbReference type="SAM" id="Phobius"/>
    </source>
</evidence>
<keyword evidence="2" id="KW-1133">Transmembrane helix</keyword>
<feature type="transmembrane region" description="Helical" evidence="2">
    <location>
        <begin position="257"/>
        <end position="279"/>
    </location>
</feature>
<evidence type="ECO:0000313" key="3">
    <source>
        <dbReference type="EMBL" id="TFK91165.1"/>
    </source>
</evidence>
<keyword evidence="2" id="KW-0472">Membrane</keyword>
<keyword evidence="4" id="KW-1185">Reference proteome</keyword>
<evidence type="ECO:0000256" key="1">
    <source>
        <dbReference type="SAM" id="MobiDB-lite"/>
    </source>
</evidence>
<evidence type="ECO:0000313" key="4">
    <source>
        <dbReference type="Proteomes" id="UP000308197"/>
    </source>
</evidence>
<feature type="transmembrane region" description="Helical" evidence="2">
    <location>
        <begin position="59"/>
        <end position="78"/>
    </location>
</feature>
<feature type="transmembrane region" description="Helical" evidence="2">
    <location>
        <begin position="140"/>
        <end position="165"/>
    </location>
</feature>
<proteinExistence type="predicted"/>
<dbReference type="Proteomes" id="UP000308197">
    <property type="component" value="Unassembled WGS sequence"/>
</dbReference>
<gene>
    <name evidence="3" type="ORF">K466DRAFT_644061</name>
</gene>
<dbReference type="InParanoid" id="A0A5C3PN89"/>
<organism evidence="3 4">
    <name type="scientific">Polyporus arcularius HHB13444</name>
    <dbReference type="NCBI Taxonomy" id="1314778"/>
    <lineage>
        <taxon>Eukaryota</taxon>
        <taxon>Fungi</taxon>
        <taxon>Dikarya</taxon>
        <taxon>Basidiomycota</taxon>
        <taxon>Agaricomycotina</taxon>
        <taxon>Agaricomycetes</taxon>
        <taxon>Polyporales</taxon>
        <taxon>Polyporaceae</taxon>
        <taxon>Polyporus</taxon>
    </lineage>
</organism>
<protein>
    <submittedName>
        <fullName evidence="3">Uncharacterized protein</fullName>
    </submittedName>
</protein>